<name>A0A444Z650_ARAHY</name>
<reference evidence="2 3" key="1">
    <citation type="submission" date="2019-01" db="EMBL/GenBank/DDBJ databases">
        <title>Sequencing of cultivated peanut Arachis hypogaea provides insights into genome evolution and oil improvement.</title>
        <authorList>
            <person name="Chen X."/>
        </authorList>
    </citation>
    <scope>NUCLEOTIDE SEQUENCE [LARGE SCALE GENOMIC DNA]</scope>
    <source>
        <strain evidence="3">cv. Fuhuasheng</strain>
        <tissue evidence="2">Leaves</tissue>
    </source>
</reference>
<evidence type="ECO:0008006" key="4">
    <source>
        <dbReference type="Google" id="ProtNLM"/>
    </source>
</evidence>
<feature type="transmembrane region" description="Helical" evidence="1">
    <location>
        <begin position="174"/>
        <end position="197"/>
    </location>
</feature>
<evidence type="ECO:0000256" key="1">
    <source>
        <dbReference type="SAM" id="Phobius"/>
    </source>
</evidence>
<dbReference type="Proteomes" id="UP000289738">
    <property type="component" value="Chromosome B05"/>
</dbReference>
<dbReference type="AlphaFoldDB" id="A0A444Z650"/>
<comment type="caution">
    <text evidence="2">The sequence shown here is derived from an EMBL/GenBank/DDBJ whole genome shotgun (WGS) entry which is preliminary data.</text>
</comment>
<dbReference type="PANTHER" id="PTHR35474">
    <property type="entry name" value="ATP PHOSPHORIBOSYLTRANSFERASE REGULATORY SUBUNIT"/>
    <property type="match status" value="1"/>
</dbReference>
<keyword evidence="3" id="KW-1185">Reference proteome</keyword>
<keyword evidence="1" id="KW-0472">Membrane</keyword>
<protein>
    <recommendedName>
        <fullName evidence="4">Protein SHORT HYPOCOTYL IN WHITE LIGHT 1</fullName>
    </recommendedName>
</protein>
<sequence>MASSTATAPQFFNLTHSLPPSSKFLHFTNVPSSLQHPFPSGIFYKHRSHQLLICDCNSKLNNSSGGEQYELDEGLFGGYDGVDDESDEDDAESSLDLFIRFFQSMFRKFSKRAKKASRSVLPSVISPQLVGPKENMREKPFKVSLICFHLFGEIQVSFAVDGTLLLASLSIAKALLEVFCTLGGTVFAAILLLRVIWAAVSYFQSSGNSFNQGGSSFGAVA</sequence>
<evidence type="ECO:0000313" key="3">
    <source>
        <dbReference type="Proteomes" id="UP000289738"/>
    </source>
</evidence>
<dbReference type="GO" id="GO:0009787">
    <property type="term" value="P:regulation of abscisic acid-activated signaling pathway"/>
    <property type="evidence" value="ECO:0007669"/>
    <property type="project" value="InterPro"/>
</dbReference>
<dbReference type="GO" id="GO:0010100">
    <property type="term" value="P:negative regulation of photomorphogenesis"/>
    <property type="evidence" value="ECO:0007669"/>
    <property type="project" value="InterPro"/>
</dbReference>
<keyword evidence="1" id="KW-0812">Transmembrane</keyword>
<dbReference type="PANTHER" id="PTHR35474:SF3">
    <property type="entry name" value="PROTEIN SHORT HYPOCOTYL IN WHITE LIGHT 1"/>
    <property type="match status" value="1"/>
</dbReference>
<dbReference type="STRING" id="3818.A0A444Z650"/>
<dbReference type="InterPro" id="IPR039324">
    <property type="entry name" value="SHW1"/>
</dbReference>
<keyword evidence="1" id="KW-1133">Transmembrane helix</keyword>
<organism evidence="2 3">
    <name type="scientific">Arachis hypogaea</name>
    <name type="common">Peanut</name>
    <dbReference type="NCBI Taxonomy" id="3818"/>
    <lineage>
        <taxon>Eukaryota</taxon>
        <taxon>Viridiplantae</taxon>
        <taxon>Streptophyta</taxon>
        <taxon>Embryophyta</taxon>
        <taxon>Tracheophyta</taxon>
        <taxon>Spermatophyta</taxon>
        <taxon>Magnoliopsida</taxon>
        <taxon>eudicotyledons</taxon>
        <taxon>Gunneridae</taxon>
        <taxon>Pentapetalae</taxon>
        <taxon>rosids</taxon>
        <taxon>fabids</taxon>
        <taxon>Fabales</taxon>
        <taxon>Fabaceae</taxon>
        <taxon>Papilionoideae</taxon>
        <taxon>50 kb inversion clade</taxon>
        <taxon>dalbergioids sensu lato</taxon>
        <taxon>Dalbergieae</taxon>
        <taxon>Pterocarpus clade</taxon>
        <taxon>Arachis</taxon>
    </lineage>
</organism>
<dbReference type="EMBL" id="SDMP01000015">
    <property type="protein sequence ID" value="RYR09638.1"/>
    <property type="molecule type" value="Genomic_DNA"/>
</dbReference>
<proteinExistence type="predicted"/>
<feature type="transmembrane region" description="Helical" evidence="1">
    <location>
        <begin position="143"/>
        <end position="168"/>
    </location>
</feature>
<accession>A0A444Z650</accession>
<gene>
    <name evidence="2" type="ORF">Ahy_B05g078020</name>
</gene>
<evidence type="ECO:0000313" key="2">
    <source>
        <dbReference type="EMBL" id="RYR09638.1"/>
    </source>
</evidence>